<evidence type="ECO:0000313" key="1">
    <source>
        <dbReference type="EMBL" id="KAL1601294.1"/>
    </source>
</evidence>
<accession>A0ABR3RA26</accession>
<name>A0ABR3RA26_9PLEO</name>
<sequence length="265" mass="28932">MAKSKYSSYKKEPKAVAVIQVALHQEPVHNDDDVITASNLPFGELIPNWSNFDPNTKNPAIGSAFASGHHGGSGGKKLSDFKKFELACCLEFIDKAVAGVNDRVRCMNVFTVHSKQCTTHGKTTRKDGPNKIYTLMKRNEEGNWGMIKDTHVAQQNRKPADWQLTQQLREKAAARLDEAAANGEDVDIVWAMENAVIKDKSRIAKKLISASAPGKTDLVVDADDDVDSAAGMKAAFEAKRKGVVSGKKGTKVAWNKSRLGPIREA</sequence>
<reference evidence="1 2" key="1">
    <citation type="submission" date="2024-02" db="EMBL/GenBank/DDBJ databases">
        <title>De novo assembly and annotation of 12 fungi associated with fruit tree decline syndrome in Ontario, Canada.</title>
        <authorList>
            <person name="Sulman M."/>
            <person name="Ellouze W."/>
            <person name="Ilyukhin E."/>
        </authorList>
    </citation>
    <scope>NUCLEOTIDE SEQUENCE [LARGE SCALE GENOMIC DNA]</scope>
    <source>
        <strain evidence="1 2">M97-236</strain>
    </source>
</reference>
<comment type="caution">
    <text evidence="1">The sequence shown here is derived from an EMBL/GenBank/DDBJ whole genome shotgun (WGS) entry which is preliminary data.</text>
</comment>
<proteinExistence type="predicted"/>
<dbReference type="EMBL" id="JAKIXB020000016">
    <property type="protein sequence ID" value="KAL1601294.1"/>
    <property type="molecule type" value="Genomic_DNA"/>
</dbReference>
<gene>
    <name evidence="1" type="ORF">SLS59_005448</name>
</gene>
<evidence type="ECO:0000313" key="2">
    <source>
        <dbReference type="Proteomes" id="UP001521222"/>
    </source>
</evidence>
<keyword evidence="2" id="KW-1185">Reference proteome</keyword>
<protein>
    <submittedName>
        <fullName evidence="1">Uncharacterized protein</fullName>
    </submittedName>
</protein>
<dbReference type="Proteomes" id="UP001521222">
    <property type="component" value="Unassembled WGS sequence"/>
</dbReference>
<organism evidence="1 2">
    <name type="scientific">Nothophoma quercina</name>
    <dbReference type="NCBI Taxonomy" id="749835"/>
    <lineage>
        <taxon>Eukaryota</taxon>
        <taxon>Fungi</taxon>
        <taxon>Dikarya</taxon>
        <taxon>Ascomycota</taxon>
        <taxon>Pezizomycotina</taxon>
        <taxon>Dothideomycetes</taxon>
        <taxon>Pleosporomycetidae</taxon>
        <taxon>Pleosporales</taxon>
        <taxon>Pleosporineae</taxon>
        <taxon>Didymellaceae</taxon>
        <taxon>Nothophoma</taxon>
    </lineage>
</organism>